<evidence type="ECO:0000313" key="2">
    <source>
        <dbReference type="EMBL" id="MPD03775.1"/>
    </source>
</evidence>
<dbReference type="EMBL" id="VSRR010137853">
    <property type="protein sequence ID" value="MPD03775.1"/>
    <property type="molecule type" value="Genomic_DNA"/>
</dbReference>
<proteinExistence type="predicted"/>
<name>A0A5B7KGU3_PORTR</name>
<reference evidence="2 3" key="1">
    <citation type="submission" date="2019-05" db="EMBL/GenBank/DDBJ databases">
        <title>Another draft genome of Portunus trituberculatus and its Hox gene families provides insights of decapod evolution.</title>
        <authorList>
            <person name="Jeong J.-H."/>
            <person name="Song I."/>
            <person name="Kim S."/>
            <person name="Choi T."/>
            <person name="Kim D."/>
            <person name="Ryu S."/>
            <person name="Kim W."/>
        </authorList>
    </citation>
    <scope>NUCLEOTIDE SEQUENCE [LARGE SCALE GENOMIC DNA]</scope>
    <source>
        <tissue evidence="2">Muscle</tissue>
    </source>
</reference>
<sequence>MISLKHQQDTGTTLLSCCVRDIVIHPVLLRNTAPTTITTRDHNKTSHEGSSTQDQGVAWAGLPGVPL</sequence>
<organism evidence="2 3">
    <name type="scientific">Portunus trituberculatus</name>
    <name type="common">Swimming crab</name>
    <name type="synonym">Neptunus trituberculatus</name>
    <dbReference type="NCBI Taxonomy" id="210409"/>
    <lineage>
        <taxon>Eukaryota</taxon>
        <taxon>Metazoa</taxon>
        <taxon>Ecdysozoa</taxon>
        <taxon>Arthropoda</taxon>
        <taxon>Crustacea</taxon>
        <taxon>Multicrustacea</taxon>
        <taxon>Malacostraca</taxon>
        <taxon>Eumalacostraca</taxon>
        <taxon>Eucarida</taxon>
        <taxon>Decapoda</taxon>
        <taxon>Pleocyemata</taxon>
        <taxon>Brachyura</taxon>
        <taxon>Eubrachyura</taxon>
        <taxon>Portunoidea</taxon>
        <taxon>Portunidae</taxon>
        <taxon>Portuninae</taxon>
        <taxon>Portunus</taxon>
    </lineage>
</organism>
<evidence type="ECO:0000256" key="1">
    <source>
        <dbReference type="SAM" id="MobiDB-lite"/>
    </source>
</evidence>
<dbReference type="Proteomes" id="UP000324222">
    <property type="component" value="Unassembled WGS sequence"/>
</dbReference>
<feature type="region of interest" description="Disordered" evidence="1">
    <location>
        <begin position="35"/>
        <end position="67"/>
    </location>
</feature>
<protein>
    <submittedName>
        <fullName evidence="2">Uncharacterized protein</fullName>
    </submittedName>
</protein>
<accession>A0A5B7KGU3</accession>
<dbReference type="AlphaFoldDB" id="A0A5B7KGU3"/>
<evidence type="ECO:0000313" key="3">
    <source>
        <dbReference type="Proteomes" id="UP000324222"/>
    </source>
</evidence>
<keyword evidence="3" id="KW-1185">Reference proteome</keyword>
<comment type="caution">
    <text evidence="2">The sequence shown here is derived from an EMBL/GenBank/DDBJ whole genome shotgun (WGS) entry which is preliminary data.</text>
</comment>
<gene>
    <name evidence="2" type="ORF">E2C01_099429</name>
</gene>